<dbReference type="RefSeq" id="WP_043355356.1">
    <property type="nucleotide sequence ID" value="NZ_CP010537.1"/>
</dbReference>
<dbReference type="Pfam" id="PF00378">
    <property type="entry name" value="ECH_1"/>
    <property type="match status" value="1"/>
</dbReference>
<dbReference type="GeneID" id="60822416"/>
<sequence length="245" mass="26257">MAELIKIESENFVRVITMNRPDKRNALNSEMCDALHDAWQDFAGSEDRVALLRAEGSVFTAGLDTNDPPDSFWHAIPNVAFDIGKPVIAAVNGPVIAAGVSMLAFCDLCVATSATTFVYPEGRLGMAAGLISSLVGRIPHKIAMELMLTGRPVSAQRAYEVGFVNELCEPGSETEAALVTARQIASAAPLVLRFLKQAARHSIPVGLVEAGYSAQYQAQMLARSEDAREGALAAKERRAPVFVGR</sequence>
<dbReference type="OrthoDB" id="9807606at2"/>
<evidence type="ECO:0000313" key="3">
    <source>
        <dbReference type="EMBL" id="AJG23492.1"/>
    </source>
</evidence>
<dbReference type="EC" id="4.2.1.17" evidence="3"/>
<dbReference type="InterPro" id="IPR001753">
    <property type="entry name" value="Enoyl-CoA_hydra/iso"/>
</dbReference>
<dbReference type="InterPro" id="IPR029045">
    <property type="entry name" value="ClpP/crotonase-like_dom_sf"/>
</dbReference>
<dbReference type="STRING" id="68895.RR42_s1904"/>
<evidence type="ECO:0000256" key="1">
    <source>
        <dbReference type="ARBA" id="ARBA00023098"/>
    </source>
</evidence>
<keyword evidence="4" id="KW-1185">Reference proteome</keyword>
<accession>A0A0C4YCX5</accession>
<dbReference type="PANTHER" id="PTHR11941:SF169">
    <property type="entry name" value="(7AS)-7A-METHYL-1,5-DIOXO-2,3,5,6,7,7A-HEXAHYDRO-1H-INDENE-CARBOXYL-COA HYDROLASE"/>
    <property type="match status" value="1"/>
</dbReference>
<dbReference type="Gene3D" id="3.90.226.10">
    <property type="entry name" value="2-enoyl-CoA Hydratase, Chain A, domain 1"/>
    <property type="match status" value="1"/>
</dbReference>
<dbReference type="Proteomes" id="UP000031843">
    <property type="component" value="Chromosome secondary"/>
</dbReference>
<proteinExistence type="predicted"/>
<keyword evidence="1" id="KW-0443">Lipid metabolism</keyword>
<dbReference type="CDD" id="cd06558">
    <property type="entry name" value="crotonase-like"/>
    <property type="match status" value="1"/>
</dbReference>
<dbReference type="SUPFAM" id="SSF52096">
    <property type="entry name" value="ClpP/crotonase"/>
    <property type="match status" value="1"/>
</dbReference>
<gene>
    <name evidence="3" type="ORF">RR42_s1904</name>
</gene>
<keyword evidence="2 3" id="KW-0456">Lyase</keyword>
<dbReference type="AlphaFoldDB" id="A0A0C4YCX5"/>
<reference evidence="3 4" key="1">
    <citation type="journal article" date="2015" name="Genome Announc.">
        <title>Complete Genome Sequence of Cupriavidus basilensis 4G11, Isolated from the Oak Ridge Field Research Center Site.</title>
        <authorList>
            <person name="Ray J."/>
            <person name="Waters R.J."/>
            <person name="Skerker J.M."/>
            <person name="Kuehl J.V."/>
            <person name="Price M.N."/>
            <person name="Huang J."/>
            <person name="Chakraborty R."/>
            <person name="Arkin A.P."/>
            <person name="Deutschbauer A."/>
        </authorList>
    </citation>
    <scope>NUCLEOTIDE SEQUENCE [LARGE SCALE GENOMIC DNA]</scope>
    <source>
        <strain evidence="3">4G11</strain>
    </source>
</reference>
<evidence type="ECO:0000313" key="4">
    <source>
        <dbReference type="Proteomes" id="UP000031843"/>
    </source>
</evidence>
<dbReference type="GO" id="GO:0004300">
    <property type="term" value="F:enoyl-CoA hydratase activity"/>
    <property type="evidence" value="ECO:0007669"/>
    <property type="project" value="UniProtKB-EC"/>
</dbReference>
<dbReference type="EMBL" id="CP010537">
    <property type="protein sequence ID" value="AJG23492.1"/>
    <property type="molecule type" value="Genomic_DNA"/>
</dbReference>
<dbReference type="PANTHER" id="PTHR11941">
    <property type="entry name" value="ENOYL-COA HYDRATASE-RELATED"/>
    <property type="match status" value="1"/>
</dbReference>
<protein>
    <submittedName>
        <fullName evidence="3">Enoyl-CoA hydratase</fullName>
        <ecNumber evidence="3">4.2.1.17</ecNumber>
    </submittedName>
</protein>
<evidence type="ECO:0000256" key="2">
    <source>
        <dbReference type="ARBA" id="ARBA00023239"/>
    </source>
</evidence>
<dbReference type="KEGG" id="cbw:RR42_s1904"/>
<dbReference type="GO" id="GO:0006635">
    <property type="term" value="P:fatty acid beta-oxidation"/>
    <property type="evidence" value="ECO:0007669"/>
    <property type="project" value="TreeGrafter"/>
</dbReference>
<name>A0A0C4YCX5_9BURK</name>
<organism evidence="3 4">
    <name type="scientific">Cupriavidus basilensis</name>
    <dbReference type="NCBI Taxonomy" id="68895"/>
    <lineage>
        <taxon>Bacteria</taxon>
        <taxon>Pseudomonadati</taxon>
        <taxon>Pseudomonadota</taxon>
        <taxon>Betaproteobacteria</taxon>
        <taxon>Burkholderiales</taxon>
        <taxon>Burkholderiaceae</taxon>
        <taxon>Cupriavidus</taxon>
    </lineage>
</organism>